<dbReference type="Pfam" id="PF01435">
    <property type="entry name" value="Peptidase_M48"/>
    <property type="match status" value="1"/>
</dbReference>
<feature type="transmembrane region" description="Helical" evidence="11">
    <location>
        <begin position="215"/>
        <end position="237"/>
    </location>
</feature>
<protein>
    <recommendedName>
        <fullName evidence="11">Protease HtpX homolog</fullName>
        <ecNumber evidence="11">3.4.24.-</ecNumber>
    </recommendedName>
</protein>
<evidence type="ECO:0000256" key="3">
    <source>
        <dbReference type="ARBA" id="ARBA00022670"/>
    </source>
</evidence>
<dbReference type="EC" id="3.4.24.-" evidence="11"/>
<evidence type="ECO:0000256" key="8">
    <source>
        <dbReference type="ARBA" id="ARBA00022989"/>
    </source>
</evidence>
<dbReference type="EMBL" id="MWMI01000001">
    <property type="protein sequence ID" value="RIB35598.1"/>
    <property type="molecule type" value="Genomic_DNA"/>
</dbReference>
<name>A0A397WNG3_9ARCH</name>
<feature type="transmembrane region" description="Helical" evidence="11">
    <location>
        <begin position="6"/>
        <end position="28"/>
    </location>
</feature>
<organism evidence="13 14">
    <name type="scientific">Candidatus Nanoclepta minutus</name>
    <dbReference type="NCBI Taxonomy" id="1940235"/>
    <lineage>
        <taxon>Archaea</taxon>
        <taxon>Nanobdellota</taxon>
        <taxon>Candidatus Nanoclepta</taxon>
    </lineage>
</organism>
<dbReference type="InterPro" id="IPR022919">
    <property type="entry name" value="Pept_M48_protease_HtpX"/>
</dbReference>
<dbReference type="CDD" id="cd07338">
    <property type="entry name" value="M48B_HtpX_like"/>
    <property type="match status" value="1"/>
</dbReference>
<evidence type="ECO:0000313" key="13">
    <source>
        <dbReference type="EMBL" id="RIB35598.1"/>
    </source>
</evidence>
<keyword evidence="2 11" id="KW-1003">Cell membrane</keyword>
<dbReference type="HAMAP" id="MF_00188">
    <property type="entry name" value="Pept_M48_protease_HtpX"/>
    <property type="match status" value="1"/>
</dbReference>
<evidence type="ECO:0000256" key="5">
    <source>
        <dbReference type="ARBA" id="ARBA00022723"/>
    </source>
</evidence>
<keyword evidence="5 11" id="KW-0479">Metal-binding</keyword>
<feature type="transmembrane region" description="Helical" evidence="11">
    <location>
        <begin position="182"/>
        <end position="203"/>
    </location>
</feature>
<keyword evidence="8 11" id="KW-1133">Transmembrane helix</keyword>
<keyword evidence="4 11" id="KW-0812">Transmembrane</keyword>
<feature type="domain" description="Peptidase M48" evidence="12">
    <location>
        <begin position="106"/>
        <end position="331"/>
    </location>
</feature>
<dbReference type="InterPro" id="IPR050083">
    <property type="entry name" value="HtpX_protease"/>
</dbReference>
<feature type="binding site" evidence="11">
    <location>
        <position position="175"/>
    </location>
    <ligand>
        <name>Zn(2+)</name>
        <dbReference type="ChEBI" id="CHEBI:29105"/>
        <note>catalytic</note>
    </ligand>
</feature>
<keyword evidence="10 11" id="KW-0472">Membrane</keyword>
<dbReference type="AlphaFoldDB" id="A0A397WNG3"/>
<dbReference type="GO" id="GO:0008270">
    <property type="term" value="F:zinc ion binding"/>
    <property type="evidence" value="ECO:0007669"/>
    <property type="project" value="UniProtKB-UniRule"/>
</dbReference>
<keyword evidence="9 11" id="KW-0482">Metalloprotease</keyword>
<keyword evidence="6 11" id="KW-0378">Hydrolase</keyword>
<reference evidence="13 14" key="1">
    <citation type="journal article" date="2018" name="Syst. Appl. Microbiol.">
        <title>A new symbiotic nanoarchaeote (Candidatus Nanoclepta minutus) and its host (Zestosphaera tikiterensis gen. nov., sp. nov.) from a New Zealand hot spring.</title>
        <authorList>
            <person name="St John E."/>
            <person name="Liu Y."/>
            <person name="Podar M."/>
            <person name="Stott M.B."/>
            <person name="Meneghin J."/>
            <person name="Chen Z."/>
            <person name="Lagutin K."/>
            <person name="Mitchell K."/>
            <person name="Reysenbach A.L."/>
        </authorList>
    </citation>
    <scope>NUCLEOTIDE SEQUENCE [LARGE SCALE GENOMIC DNA]</scope>
    <source>
        <strain evidence="13">NZ3</strain>
    </source>
</reference>
<feature type="active site" evidence="11">
    <location>
        <position position="172"/>
    </location>
</feature>
<dbReference type="PANTHER" id="PTHR43221:SF2">
    <property type="entry name" value="PROTEASE HTPX HOMOLOG"/>
    <property type="match status" value="1"/>
</dbReference>
<comment type="caution">
    <text evidence="13">The sequence shown here is derived from an EMBL/GenBank/DDBJ whole genome shotgun (WGS) entry which is preliminary data.</text>
</comment>
<keyword evidence="7 11" id="KW-0862">Zinc</keyword>
<evidence type="ECO:0000256" key="9">
    <source>
        <dbReference type="ARBA" id="ARBA00023049"/>
    </source>
</evidence>
<evidence type="ECO:0000256" key="10">
    <source>
        <dbReference type="ARBA" id="ARBA00023136"/>
    </source>
</evidence>
<feature type="transmembrane region" description="Helical" evidence="11">
    <location>
        <begin position="73"/>
        <end position="93"/>
    </location>
</feature>
<evidence type="ECO:0000313" key="14">
    <source>
        <dbReference type="Proteomes" id="UP000266622"/>
    </source>
</evidence>
<gene>
    <name evidence="11" type="primary">htpX</name>
    <name evidence="13" type="ORF">BXU00_00635</name>
</gene>
<evidence type="ECO:0000256" key="7">
    <source>
        <dbReference type="ARBA" id="ARBA00022833"/>
    </source>
</evidence>
<comment type="subcellular location">
    <subcellularLocation>
        <location evidence="11">Cell membrane</location>
        <topology evidence="11">Multi-pass membrane protein</topology>
    </subcellularLocation>
</comment>
<feature type="transmembrane region" description="Helical" evidence="11">
    <location>
        <begin position="40"/>
        <end position="67"/>
    </location>
</feature>
<comment type="similarity">
    <text evidence="1 11">Belongs to the peptidase M48B family.</text>
</comment>
<keyword evidence="3 11" id="KW-0645">Protease</keyword>
<evidence type="ECO:0000256" key="1">
    <source>
        <dbReference type="ARBA" id="ARBA00009779"/>
    </source>
</evidence>
<proteinExistence type="inferred from homology"/>
<accession>A0A397WNG3</accession>
<feature type="binding site" evidence="11">
    <location>
        <position position="242"/>
    </location>
    <ligand>
        <name>Zn(2+)</name>
        <dbReference type="ChEBI" id="CHEBI:29105"/>
        <note>catalytic</note>
    </ligand>
</feature>
<sequence length="332" mass="37985">MVFFLFDPLYILLSLIGYFFIFFIALYIAPRFASKLSGKLSLYTSMILLAFSTIITFSLVVAGFIYLVGMDGIYYFSTIAILILLANFLVYLFSPLMIDIAFSVRRDDYLQRIVDEVKEKVGLKGKVLALRANGLPNAFAYGNFIFGKRIAVTDSLIEMLDEEELKSVIGHEIGHHKHKDSIFILLFGILPSIIYYLGYTMVWSGMGDRRNRNGFLALFGLILVLISFLVQLLVLAFSRLREYYADYVGAKYVSKSGMQYALAKLFMFYSNEGYREAVRKSTYSTLFIYALANPLVSRIDIESIKNLPIREIEFLSTHPPIQKRLKFIDQIV</sequence>
<evidence type="ECO:0000256" key="11">
    <source>
        <dbReference type="HAMAP-Rule" id="MF_00188"/>
    </source>
</evidence>
<dbReference type="Proteomes" id="UP000266622">
    <property type="component" value="Unassembled WGS sequence"/>
</dbReference>
<evidence type="ECO:0000256" key="2">
    <source>
        <dbReference type="ARBA" id="ARBA00022475"/>
    </source>
</evidence>
<feature type="binding site" evidence="11">
    <location>
        <position position="171"/>
    </location>
    <ligand>
        <name>Zn(2+)</name>
        <dbReference type="ChEBI" id="CHEBI:29105"/>
        <note>catalytic</note>
    </ligand>
</feature>
<dbReference type="GO" id="GO:0005886">
    <property type="term" value="C:plasma membrane"/>
    <property type="evidence" value="ECO:0007669"/>
    <property type="project" value="UniProtKB-SubCell"/>
</dbReference>
<dbReference type="Gene3D" id="3.30.2010.10">
    <property type="entry name" value="Metalloproteases ('zincins'), catalytic domain"/>
    <property type="match status" value="1"/>
</dbReference>
<comment type="cofactor">
    <cofactor evidence="11">
        <name>Zn(2+)</name>
        <dbReference type="ChEBI" id="CHEBI:29105"/>
    </cofactor>
    <text evidence="11">Binds 1 zinc ion per subunit.</text>
</comment>
<evidence type="ECO:0000256" key="6">
    <source>
        <dbReference type="ARBA" id="ARBA00022801"/>
    </source>
</evidence>
<dbReference type="InterPro" id="IPR001915">
    <property type="entry name" value="Peptidase_M48"/>
</dbReference>
<evidence type="ECO:0000259" key="12">
    <source>
        <dbReference type="Pfam" id="PF01435"/>
    </source>
</evidence>
<evidence type="ECO:0000256" key="4">
    <source>
        <dbReference type="ARBA" id="ARBA00022692"/>
    </source>
</evidence>
<dbReference type="GO" id="GO:0004222">
    <property type="term" value="F:metalloendopeptidase activity"/>
    <property type="evidence" value="ECO:0007669"/>
    <property type="project" value="UniProtKB-UniRule"/>
</dbReference>
<dbReference type="GO" id="GO:0006508">
    <property type="term" value="P:proteolysis"/>
    <property type="evidence" value="ECO:0007669"/>
    <property type="project" value="UniProtKB-KW"/>
</dbReference>
<dbReference type="PANTHER" id="PTHR43221">
    <property type="entry name" value="PROTEASE HTPX"/>
    <property type="match status" value="1"/>
</dbReference>